<dbReference type="AlphaFoldDB" id="S8E8V7"/>
<dbReference type="GO" id="GO:0007131">
    <property type="term" value="P:reciprocal meiotic recombination"/>
    <property type="evidence" value="ECO:0007669"/>
    <property type="project" value="InterPro"/>
</dbReference>
<feature type="compositionally biased region" description="Low complexity" evidence="2">
    <location>
        <begin position="205"/>
        <end position="216"/>
    </location>
</feature>
<dbReference type="InParanoid" id="S8E8V7"/>
<dbReference type="InterPro" id="IPR042448">
    <property type="entry name" value="CCNB1IP1"/>
</dbReference>
<feature type="region of interest" description="Disordered" evidence="2">
    <location>
        <begin position="171"/>
        <end position="289"/>
    </location>
</feature>
<evidence type="ECO:0000313" key="4">
    <source>
        <dbReference type="Proteomes" id="UP000015241"/>
    </source>
</evidence>
<reference evidence="3 4" key="1">
    <citation type="journal article" date="2012" name="Science">
        <title>The Paleozoic origin of enzymatic lignin decomposition reconstructed from 31 fungal genomes.</title>
        <authorList>
            <person name="Floudas D."/>
            <person name="Binder M."/>
            <person name="Riley R."/>
            <person name="Barry K."/>
            <person name="Blanchette R.A."/>
            <person name="Henrissat B."/>
            <person name="Martinez A.T."/>
            <person name="Otillar R."/>
            <person name="Spatafora J.W."/>
            <person name="Yadav J.S."/>
            <person name="Aerts A."/>
            <person name="Benoit I."/>
            <person name="Boyd A."/>
            <person name="Carlson A."/>
            <person name="Copeland A."/>
            <person name="Coutinho P.M."/>
            <person name="de Vries R.P."/>
            <person name="Ferreira P."/>
            <person name="Findley K."/>
            <person name="Foster B."/>
            <person name="Gaskell J."/>
            <person name="Glotzer D."/>
            <person name="Gorecki P."/>
            <person name="Heitman J."/>
            <person name="Hesse C."/>
            <person name="Hori C."/>
            <person name="Igarashi K."/>
            <person name="Jurgens J.A."/>
            <person name="Kallen N."/>
            <person name="Kersten P."/>
            <person name="Kohler A."/>
            <person name="Kuees U."/>
            <person name="Kumar T.K.A."/>
            <person name="Kuo A."/>
            <person name="LaButti K."/>
            <person name="Larrondo L.F."/>
            <person name="Lindquist E."/>
            <person name="Ling A."/>
            <person name="Lombard V."/>
            <person name="Lucas S."/>
            <person name="Lundell T."/>
            <person name="Martin R."/>
            <person name="McLaughlin D.J."/>
            <person name="Morgenstern I."/>
            <person name="Morin E."/>
            <person name="Murat C."/>
            <person name="Nagy L.G."/>
            <person name="Nolan M."/>
            <person name="Ohm R.A."/>
            <person name="Patyshakuliyeva A."/>
            <person name="Rokas A."/>
            <person name="Ruiz-Duenas F.J."/>
            <person name="Sabat G."/>
            <person name="Salamov A."/>
            <person name="Samejima M."/>
            <person name="Schmutz J."/>
            <person name="Slot J.C."/>
            <person name="St John F."/>
            <person name="Stenlid J."/>
            <person name="Sun H."/>
            <person name="Sun S."/>
            <person name="Syed K."/>
            <person name="Tsang A."/>
            <person name="Wiebenga A."/>
            <person name="Young D."/>
            <person name="Pisabarro A."/>
            <person name="Eastwood D.C."/>
            <person name="Martin F."/>
            <person name="Cullen D."/>
            <person name="Grigoriev I.V."/>
            <person name="Hibbett D.S."/>
        </authorList>
    </citation>
    <scope>NUCLEOTIDE SEQUENCE</scope>
    <source>
        <strain evidence="4">FP-58527</strain>
    </source>
</reference>
<keyword evidence="4" id="KW-1185">Reference proteome</keyword>
<gene>
    <name evidence="3" type="ORF">FOMPIDRAFT_1120485</name>
</gene>
<dbReference type="PANTHER" id="PTHR14305:SF0">
    <property type="entry name" value="E3 UBIQUITIN-PROTEIN LIGASE CCNB1IP1"/>
    <property type="match status" value="1"/>
</dbReference>
<dbReference type="GO" id="GO:0000795">
    <property type="term" value="C:synaptonemal complex"/>
    <property type="evidence" value="ECO:0007669"/>
    <property type="project" value="InterPro"/>
</dbReference>
<dbReference type="OrthoDB" id="441210at2759"/>
<dbReference type="GO" id="GO:0061630">
    <property type="term" value="F:ubiquitin protein ligase activity"/>
    <property type="evidence" value="ECO:0007669"/>
    <property type="project" value="InterPro"/>
</dbReference>
<name>S8E8V7_FOMSC</name>
<keyword evidence="1" id="KW-0175">Coiled coil</keyword>
<dbReference type="PANTHER" id="PTHR14305">
    <property type="entry name" value="E3 UBIQUITIN-PROTEIN LIGASE CCNB1IP1"/>
    <property type="match status" value="1"/>
</dbReference>
<sequence>MSFWQYQIHQEASFQHAVYRNVNEKNAQLQKQLDNVIREANGEISLLNNKITELERDLELERRKAAGLQDSLKDRDKEYQKLKAQYDKIKRKALLAPNVVGGENARPGTANDAHLGERHVLNDQANRLRPGAMFGPGLAAVDMGAVVGDMEAHGIQRTPIVNRAAGASGIQSGSAWRQPGVAQRHQPQRQPFSANAVSAERAFRTSTTTPDSVTSVENLLGGSGRSSGRPANNLHAWPAPQARGSGGPRPVQRGKSSPPAPCVLTHVREVFGQSSARRSSGFKPSPVLR</sequence>
<organism evidence="3 4">
    <name type="scientific">Fomitopsis schrenkii</name>
    <name type="common">Brown rot fungus</name>
    <dbReference type="NCBI Taxonomy" id="2126942"/>
    <lineage>
        <taxon>Eukaryota</taxon>
        <taxon>Fungi</taxon>
        <taxon>Dikarya</taxon>
        <taxon>Basidiomycota</taxon>
        <taxon>Agaricomycotina</taxon>
        <taxon>Agaricomycetes</taxon>
        <taxon>Polyporales</taxon>
        <taxon>Fomitopsis</taxon>
    </lineage>
</organism>
<feature type="coiled-coil region" evidence="1">
    <location>
        <begin position="19"/>
        <end position="92"/>
    </location>
</feature>
<evidence type="ECO:0000256" key="2">
    <source>
        <dbReference type="SAM" id="MobiDB-lite"/>
    </source>
</evidence>
<dbReference type="STRING" id="743788.S8E8V7"/>
<dbReference type="HOGENOM" id="CLU_049340_1_0_1"/>
<dbReference type="eggNOG" id="ENOG502R9YU">
    <property type="taxonomic scope" value="Eukaryota"/>
</dbReference>
<dbReference type="EMBL" id="KE504142">
    <property type="protein sequence ID" value="EPT01452.1"/>
    <property type="molecule type" value="Genomic_DNA"/>
</dbReference>
<evidence type="ECO:0000256" key="1">
    <source>
        <dbReference type="SAM" id="Coils"/>
    </source>
</evidence>
<evidence type="ECO:0000313" key="3">
    <source>
        <dbReference type="EMBL" id="EPT01452.1"/>
    </source>
</evidence>
<dbReference type="Proteomes" id="UP000015241">
    <property type="component" value="Unassembled WGS sequence"/>
</dbReference>
<protein>
    <submittedName>
        <fullName evidence="3">Uncharacterized protein</fullName>
    </submittedName>
</protein>
<accession>S8E8V7</accession>
<proteinExistence type="predicted"/>